<evidence type="ECO:0000313" key="2">
    <source>
        <dbReference type="Proteomes" id="UP000092993"/>
    </source>
</evidence>
<proteinExistence type="predicted"/>
<dbReference type="AlphaFoldDB" id="A0A1C7MMN8"/>
<evidence type="ECO:0000313" key="1">
    <source>
        <dbReference type="EMBL" id="OBZ77927.1"/>
    </source>
</evidence>
<dbReference type="Proteomes" id="UP000092993">
    <property type="component" value="Unassembled WGS sequence"/>
</dbReference>
<reference evidence="1 2" key="1">
    <citation type="submission" date="2016-03" db="EMBL/GenBank/DDBJ databases">
        <title>Whole genome sequencing of Grifola frondosa 9006-11.</title>
        <authorList>
            <person name="Min B."/>
            <person name="Park H."/>
            <person name="Kim J.-G."/>
            <person name="Cho H."/>
            <person name="Oh Y.-L."/>
            <person name="Kong W.-S."/>
            <person name="Choi I.-G."/>
        </authorList>
    </citation>
    <scope>NUCLEOTIDE SEQUENCE [LARGE SCALE GENOMIC DNA]</scope>
    <source>
        <strain evidence="1 2">9006-11</strain>
    </source>
</reference>
<organism evidence="1 2">
    <name type="scientific">Grifola frondosa</name>
    <name type="common">Maitake</name>
    <name type="synonym">Polyporus frondosus</name>
    <dbReference type="NCBI Taxonomy" id="5627"/>
    <lineage>
        <taxon>Eukaryota</taxon>
        <taxon>Fungi</taxon>
        <taxon>Dikarya</taxon>
        <taxon>Basidiomycota</taxon>
        <taxon>Agaricomycotina</taxon>
        <taxon>Agaricomycetes</taxon>
        <taxon>Polyporales</taxon>
        <taxon>Grifolaceae</taxon>
        <taxon>Grifola</taxon>
    </lineage>
</organism>
<keyword evidence="2" id="KW-1185">Reference proteome</keyword>
<gene>
    <name evidence="1" type="ORF">A0H81_01630</name>
</gene>
<accession>A0A1C7MMN8</accession>
<dbReference type="EMBL" id="LUGG01000002">
    <property type="protein sequence ID" value="OBZ77927.1"/>
    <property type="molecule type" value="Genomic_DNA"/>
</dbReference>
<name>A0A1C7MMN8_GRIFR</name>
<comment type="caution">
    <text evidence="1">The sequence shown here is derived from an EMBL/GenBank/DDBJ whole genome shotgun (WGS) entry which is preliminary data.</text>
</comment>
<protein>
    <submittedName>
        <fullName evidence="1">Uncharacterized protein</fullName>
    </submittedName>
</protein>
<sequence>MAWCGLRDETDSWRSKATICPEIAYDTSLHVVATSSRRGGHRRRVFPFRWNPRCQGQVLRGLVARSAGGPVKFIFVCADFPHTA</sequence>